<proteinExistence type="predicted"/>
<evidence type="ECO:0000313" key="1">
    <source>
        <dbReference type="EMBL" id="MBA0619982.1"/>
    </source>
</evidence>
<reference evidence="1 2" key="1">
    <citation type="journal article" date="2019" name="Genome Biol. Evol.">
        <title>Insights into the evolution of the New World diploid cottons (Gossypium, subgenus Houzingenia) based on genome sequencing.</title>
        <authorList>
            <person name="Grover C.E."/>
            <person name="Arick M.A. 2nd"/>
            <person name="Thrash A."/>
            <person name="Conover J.L."/>
            <person name="Sanders W.S."/>
            <person name="Peterson D.G."/>
            <person name="Frelichowski J.E."/>
            <person name="Scheffler J.A."/>
            <person name="Scheffler B.E."/>
            <person name="Wendel J.F."/>
        </authorList>
    </citation>
    <scope>NUCLEOTIDE SEQUENCE [LARGE SCALE GENOMIC DNA]</scope>
    <source>
        <strain evidence="1">27</strain>
        <tissue evidence="1">Leaf</tissue>
    </source>
</reference>
<gene>
    <name evidence="1" type="ORF">Godav_005764</name>
</gene>
<accession>A0A7J8S328</accession>
<dbReference type="Proteomes" id="UP000593561">
    <property type="component" value="Unassembled WGS sequence"/>
</dbReference>
<comment type="caution">
    <text evidence="1">The sequence shown here is derived from an EMBL/GenBank/DDBJ whole genome shotgun (WGS) entry which is preliminary data.</text>
</comment>
<sequence>MIGGYLMPDFSRNLVHLRWLLKLVDFRVAGEFS</sequence>
<keyword evidence="2" id="KW-1185">Reference proteome</keyword>
<evidence type="ECO:0000313" key="2">
    <source>
        <dbReference type="Proteomes" id="UP000593561"/>
    </source>
</evidence>
<protein>
    <submittedName>
        <fullName evidence="1">Uncharacterized protein</fullName>
    </submittedName>
</protein>
<dbReference type="AlphaFoldDB" id="A0A7J8S328"/>
<dbReference type="EMBL" id="JABFAC010000008">
    <property type="protein sequence ID" value="MBA0619982.1"/>
    <property type="molecule type" value="Genomic_DNA"/>
</dbReference>
<organism evidence="1 2">
    <name type="scientific">Gossypium davidsonii</name>
    <name type="common">Davidson's cotton</name>
    <name type="synonym">Gossypium klotzschianum subsp. davidsonii</name>
    <dbReference type="NCBI Taxonomy" id="34287"/>
    <lineage>
        <taxon>Eukaryota</taxon>
        <taxon>Viridiplantae</taxon>
        <taxon>Streptophyta</taxon>
        <taxon>Embryophyta</taxon>
        <taxon>Tracheophyta</taxon>
        <taxon>Spermatophyta</taxon>
        <taxon>Magnoliopsida</taxon>
        <taxon>eudicotyledons</taxon>
        <taxon>Gunneridae</taxon>
        <taxon>Pentapetalae</taxon>
        <taxon>rosids</taxon>
        <taxon>malvids</taxon>
        <taxon>Malvales</taxon>
        <taxon>Malvaceae</taxon>
        <taxon>Malvoideae</taxon>
        <taxon>Gossypium</taxon>
    </lineage>
</organism>
<name>A0A7J8S328_GOSDV</name>